<dbReference type="PANTHER" id="PTHR28083">
    <property type="entry name" value="GOOD FOR FULL DBP5 ACTIVITY PROTEIN 2"/>
    <property type="match status" value="1"/>
</dbReference>
<feature type="region of interest" description="Disordered" evidence="1">
    <location>
        <begin position="31"/>
        <end position="52"/>
    </location>
</feature>
<proteinExistence type="predicted"/>
<evidence type="ECO:0000313" key="4">
    <source>
        <dbReference type="Proteomes" id="UP000663297"/>
    </source>
</evidence>
<evidence type="ECO:0000259" key="2">
    <source>
        <dbReference type="Pfam" id="PF21762"/>
    </source>
</evidence>
<name>A0A7S8I066_FUSCU</name>
<dbReference type="SUPFAM" id="SSF53098">
    <property type="entry name" value="Ribonuclease H-like"/>
    <property type="match status" value="1"/>
</dbReference>
<evidence type="ECO:0000313" key="3">
    <source>
        <dbReference type="EMBL" id="QPC68186.1"/>
    </source>
</evidence>
<organism evidence="3 4">
    <name type="scientific">Fusarium culmorum</name>
    <dbReference type="NCBI Taxonomy" id="5516"/>
    <lineage>
        <taxon>Eukaryota</taxon>
        <taxon>Fungi</taxon>
        <taxon>Dikarya</taxon>
        <taxon>Ascomycota</taxon>
        <taxon>Pezizomycotina</taxon>
        <taxon>Sordariomycetes</taxon>
        <taxon>Hypocreomycetidae</taxon>
        <taxon>Hypocreales</taxon>
        <taxon>Nectriaceae</taxon>
        <taxon>Fusarium</taxon>
    </lineage>
</organism>
<gene>
    <name evidence="3" type="ORF">HYE67_010417</name>
</gene>
<dbReference type="InterPro" id="IPR040151">
    <property type="entry name" value="Gfd2/YDR514C-like"/>
</dbReference>
<dbReference type="Pfam" id="PF21762">
    <property type="entry name" value="DEDDh_C"/>
    <property type="match status" value="1"/>
</dbReference>
<sequence>MLRSINRLAKSRVSIRRDDLTWTYKAKCYSTETSPETPLSPSPSPSHSPDQEAIEEAIEEARMLKAVVEERMRSIAEKERIKSAVERARLQRKAIEANAITKVTTSKTTVVKGLAIKRAAIKGIATRTIPTRSVSIKSTTLKDAATGNAAARTAIAKDITAKNVTVQDINTTNNTTKNTVVKNPTTKVTIAEDAIAKVIIKEDVTAKVAIEKNTAIQKDTKKASIPQDKSTKKAIMKDAVMKTVTAKAPPTKDVTAKDTTTAAPKAGSSTPVRSHRTVGAANKRTPNRIRQQAHTKSKMSRKRSQKGNPSSNGPPSEPPLLSELPELTFQPDPSLAEGEFREEELTTKLLPKQQPLAEDDYWRLRRENFSQDFLKNLGRLKSMSNDERNENIRKTYGWSLEVPYSRELYYSPKNRRTNLILRKRFAALQQLRLIMGYGANTDFRDEWLDDLPYRLKKTSMRDVRFICIDTDMVRRLPYTLRDETKRRVTSFHLGVAILDTRDIRDVITRSINLPNPADLIKTYEFAVQTEVPQTDNFIFGETQAISLSGLKKKFLEWQHGRTVIGVAYSARNDYIILRDFGVFFNHIYWLDLCQATYLITQQSKAINLREVLESLGIRYSKLHSAGNDAHFTMRALMGLAVLDLTNELQYGAHLQPWCGLAARIAKAPLPLTEREELKRKERQLAERKAATTNWHRKRSLSKVPLPYPGQH</sequence>
<dbReference type="PANTHER" id="PTHR28083:SF1">
    <property type="entry name" value="GOOD FOR FULL DBP5 ACTIVITY PROTEIN 2"/>
    <property type="match status" value="1"/>
</dbReference>
<protein>
    <recommendedName>
        <fullName evidence="2">Gfd2/YDR514C-like C-terminal domain-containing protein</fullName>
    </recommendedName>
</protein>
<accession>A0A7S8I066</accession>
<feature type="compositionally biased region" description="Basic and acidic residues" evidence="1">
    <location>
        <begin position="680"/>
        <end position="689"/>
    </location>
</feature>
<dbReference type="InterPro" id="IPR048519">
    <property type="entry name" value="Gfd2/YDR514C-like_C"/>
</dbReference>
<feature type="domain" description="Gfd2/YDR514C-like C-terminal" evidence="2">
    <location>
        <begin position="493"/>
        <end position="638"/>
    </location>
</feature>
<feature type="compositionally biased region" description="Low complexity" evidence="1">
    <location>
        <begin position="307"/>
        <end position="327"/>
    </location>
</feature>
<dbReference type="GO" id="GO:0005634">
    <property type="term" value="C:nucleus"/>
    <property type="evidence" value="ECO:0007669"/>
    <property type="project" value="TreeGrafter"/>
</dbReference>
<dbReference type="AlphaFoldDB" id="A0A7S8I066"/>
<dbReference type="EMBL" id="CP064750">
    <property type="protein sequence ID" value="QPC68186.1"/>
    <property type="molecule type" value="Genomic_DNA"/>
</dbReference>
<reference evidence="3" key="1">
    <citation type="submission" date="2020-11" db="EMBL/GenBank/DDBJ databases">
        <title>The chromosome-scale genome resource for two endophytic Fusarium species: F. culmorum and F. pseudograminearum.</title>
        <authorList>
            <person name="Yuan Z."/>
        </authorList>
    </citation>
    <scope>NUCLEOTIDE SEQUENCE</scope>
    <source>
        <strain evidence="3">Class2-1B</strain>
    </source>
</reference>
<feature type="compositionally biased region" description="Low complexity" evidence="1">
    <location>
        <begin position="249"/>
        <end position="266"/>
    </location>
</feature>
<dbReference type="Proteomes" id="UP000663297">
    <property type="component" value="Chromosome 4"/>
</dbReference>
<evidence type="ECO:0000256" key="1">
    <source>
        <dbReference type="SAM" id="MobiDB-lite"/>
    </source>
</evidence>
<dbReference type="InterPro" id="IPR012337">
    <property type="entry name" value="RNaseH-like_sf"/>
</dbReference>
<feature type="compositionally biased region" description="Basic residues" evidence="1">
    <location>
        <begin position="285"/>
        <end position="305"/>
    </location>
</feature>
<feature type="region of interest" description="Disordered" evidence="1">
    <location>
        <begin position="249"/>
        <end position="333"/>
    </location>
</feature>
<feature type="region of interest" description="Disordered" evidence="1">
    <location>
        <begin position="680"/>
        <end position="711"/>
    </location>
</feature>